<keyword evidence="5" id="KW-1185">Reference proteome</keyword>
<dbReference type="EMBL" id="JAHIBW010000019">
    <property type="protein sequence ID" value="KAG7301342.1"/>
    <property type="molecule type" value="Genomic_DNA"/>
</dbReference>
<gene>
    <name evidence="4" type="ORF">JYU34_014276</name>
</gene>
<evidence type="ECO:0000313" key="4">
    <source>
        <dbReference type="EMBL" id="KAG7301342.1"/>
    </source>
</evidence>
<reference evidence="4 5" key="1">
    <citation type="submission" date="2021-06" db="EMBL/GenBank/DDBJ databases">
        <title>A haploid diamondback moth (Plutella xylostella L.) genome assembly resolves 31 chromosomes and identifies a diamide resistance mutation.</title>
        <authorList>
            <person name="Ward C.M."/>
            <person name="Perry K.D."/>
            <person name="Baker G."/>
            <person name="Powis K."/>
            <person name="Heckel D.G."/>
            <person name="Baxter S.W."/>
        </authorList>
    </citation>
    <scope>NUCLEOTIDE SEQUENCE [LARGE SCALE GENOMIC DNA]</scope>
    <source>
        <strain evidence="4 5">LV</strain>
        <tissue evidence="4">Single pupa</tissue>
    </source>
</reference>
<evidence type="ECO:0000256" key="1">
    <source>
        <dbReference type="ARBA" id="ARBA00023180"/>
    </source>
</evidence>
<comment type="caution">
    <text evidence="4">The sequence shown here is derived from an EMBL/GenBank/DDBJ whole genome shotgun (WGS) entry which is preliminary data.</text>
</comment>
<evidence type="ECO:0000259" key="3">
    <source>
        <dbReference type="Pfam" id="PF00135"/>
    </source>
</evidence>
<keyword evidence="1" id="KW-0325">Glycoprotein</keyword>
<dbReference type="Proteomes" id="UP000823941">
    <property type="component" value="Chromosome 19"/>
</dbReference>
<feature type="chain" id="PRO_5046498370" description="Carboxylesterase type B domain-containing protein" evidence="2">
    <location>
        <begin position="22"/>
        <end position="591"/>
    </location>
</feature>
<dbReference type="Gene3D" id="3.40.50.1820">
    <property type="entry name" value="alpha/beta hydrolase"/>
    <property type="match status" value="1"/>
</dbReference>
<name>A0ABQ7Q7X8_PLUXY</name>
<dbReference type="PROSITE" id="PS00941">
    <property type="entry name" value="CARBOXYLESTERASE_B_2"/>
    <property type="match status" value="1"/>
</dbReference>
<dbReference type="PANTHER" id="PTHR11559">
    <property type="entry name" value="CARBOXYLESTERASE"/>
    <property type="match status" value="1"/>
</dbReference>
<evidence type="ECO:0000256" key="2">
    <source>
        <dbReference type="SAM" id="SignalP"/>
    </source>
</evidence>
<dbReference type="Pfam" id="PF00135">
    <property type="entry name" value="COesterase"/>
    <property type="match status" value="1"/>
</dbReference>
<dbReference type="InterPro" id="IPR002018">
    <property type="entry name" value="CarbesteraseB"/>
</dbReference>
<feature type="signal peptide" evidence="2">
    <location>
        <begin position="1"/>
        <end position="21"/>
    </location>
</feature>
<organism evidence="4 5">
    <name type="scientific">Plutella xylostella</name>
    <name type="common">Diamondback moth</name>
    <name type="synonym">Plutella maculipennis</name>
    <dbReference type="NCBI Taxonomy" id="51655"/>
    <lineage>
        <taxon>Eukaryota</taxon>
        <taxon>Metazoa</taxon>
        <taxon>Ecdysozoa</taxon>
        <taxon>Arthropoda</taxon>
        <taxon>Hexapoda</taxon>
        <taxon>Insecta</taxon>
        <taxon>Pterygota</taxon>
        <taxon>Neoptera</taxon>
        <taxon>Endopterygota</taxon>
        <taxon>Lepidoptera</taxon>
        <taxon>Glossata</taxon>
        <taxon>Ditrysia</taxon>
        <taxon>Yponomeutoidea</taxon>
        <taxon>Plutellidae</taxon>
        <taxon>Plutella</taxon>
    </lineage>
</organism>
<sequence length="591" mass="67501">MLSSTYSVVCLLVLSLSVVFASQPIVSTSHGKVSGNTLRTFPGDVEFYGFSGIPYAAPPLKELRFLPPQPLEPWTDVKEATKEKPACVQFNYNVKKHPYGMAGEEDCLYLDVYTPSLDGNHPVLVFLYNVNFMNTYNKTKDYAPDFLIEEGVTIVTITHRVAILGFLSFEDDVLPGNSGLRDVIQGLNWIRDNIESFGGDPNKITLMGYGGGAALVDFLIHSNTERLWHAAIMQSGTLLSSLYLQDNIRERTFRLADELEWISTDSAKTLAFLQDVEVGTLITKEWIAPPPDYFRDTQKSLRPFGPMLEKGPSGLLTDRPEDKMKELDIPVMIGFTSLEGMEAGIQYLEEPRYLTFVEKNFPLQMPIRLKFSFDQFKDSFFEAIQDIKDFYFKDGKVRVKNVPEYVKYIGDVITGYNVDSNVQLYANTSTKDIFYYNFDFVGELNENRINILNLIEKNDINQNIKIEGAASGDDLCYLFKCPDLIKKYKELSEKPSDEIALIKKLVRMWANFAKFGNPTPENDTILDGIKWEKYDKENKDYLYIGNTIEMRQNLFSDRFHFWDSFIQKWGKRAVDGIVADLPRDAVDKDEL</sequence>
<dbReference type="InterPro" id="IPR050309">
    <property type="entry name" value="Type-B_Carboxylest/Lipase"/>
</dbReference>
<evidence type="ECO:0000313" key="5">
    <source>
        <dbReference type="Proteomes" id="UP000823941"/>
    </source>
</evidence>
<dbReference type="InterPro" id="IPR019819">
    <property type="entry name" value="Carboxylesterase_B_CS"/>
</dbReference>
<protein>
    <recommendedName>
        <fullName evidence="3">Carboxylesterase type B domain-containing protein</fullName>
    </recommendedName>
</protein>
<feature type="domain" description="Carboxylesterase type B" evidence="3">
    <location>
        <begin position="23"/>
        <end position="562"/>
    </location>
</feature>
<accession>A0ABQ7Q7X8</accession>
<dbReference type="SUPFAM" id="SSF53474">
    <property type="entry name" value="alpha/beta-Hydrolases"/>
    <property type="match status" value="1"/>
</dbReference>
<dbReference type="InterPro" id="IPR029058">
    <property type="entry name" value="AB_hydrolase_fold"/>
</dbReference>
<keyword evidence="2" id="KW-0732">Signal</keyword>
<proteinExistence type="predicted"/>